<dbReference type="InterPro" id="IPR049064">
    <property type="entry name" value="NAD_Glu_DH_ACT3"/>
</dbReference>
<feature type="domain" description="NAD-specific glutamate dehydrogenase C-terminal" evidence="2">
    <location>
        <begin position="1294"/>
        <end position="1630"/>
    </location>
</feature>
<dbReference type="InterPro" id="IPR046346">
    <property type="entry name" value="Aminoacid_DH-like_N_sf"/>
</dbReference>
<evidence type="ECO:0000259" key="5">
    <source>
        <dbReference type="Pfam" id="PF21077"/>
    </source>
</evidence>
<reference evidence="6 7" key="1">
    <citation type="submission" date="2016-10" db="EMBL/GenBank/DDBJ databases">
        <authorList>
            <person name="de Groot N.N."/>
        </authorList>
    </citation>
    <scope>NUCLEOTIDE SEQUENCE [LARGE SCALE GENOMIC DNA]</scope>
    <source>
        <strain evidence="6 7">CGMCC 1.7056</strain>
    </source>
</reference>
<dbReference type="STRING" id="574651.SAMN04487968_108124"/>
<dbReference type="OrthoDB" id="9758052at2"/>
<feature type="domain" description="NAD-glutamate dehydrogenase ACT2" evidence="4">
    <location>
        <begin position="417"/>
        <end position="506"/>
    </location>
</feature>
<dbReference type="InterPro" id="IPR028971">
    <property type="entry name" value="NAD-GDH_cat"/>
</dbReference>
<dbReference type="Pfam" id="PF21079">
    <property type="entry name" value="GDH_HM2"/>
    <property type="match status" value="1"/>
</dbReference>
<dbReference type="PANTHER" id="PTHR43403">
    <property type="entry name" value="NAD-SPECIFIC GLUTAMATE DEHYDROGENASE"/>
    <property type="match status" value="1"/>
</dbReference>
<evidence type="ECO:0000259" key="3">
    <source>
        <dbReference type="Pfam" id="PF21075"/>
    </source>
</evidence>
<feature type="domain" description="NAD-glutamate dehydrogenase catalytic" evidence="1">
    <location>
        <begin position="737"/>
        <end position="1248"/>
    </location>
</feature>
<dbReference type="Pfam" id="PF21076">
    <property type="entry name" value="GDH_ACT2"/>
    <property type="match status" value="1"/>
</dbReference>
<dbReference type="InterPro" id="IPR049058">
    <property type="entry name" value="NAD_Glu_DH_HM2"/>
</dbReference>
<dbReference type="InterPro" id="IPR048381">
    <property type="entry name" value="GDH_C"/>
</dbReference>
<evidence type="ECO:0000313" key="7">
    <source>
        <dbReference type="Proteomes" id="UP000198832"/>
    </source>
</evidence>
<evidence type="ECO:0000313" key="6">
    <source>
        <dbReference type="EMBL" id="SFC59530.1"/>
    </source>
</evidence>
<dbReference type="InterPro" id="IPR049059">
    <property type="entry name" value="NAD_Glu_DH_HM1"/>
</dbReference>
<dbReference type="GO" id="GO:0006538">
    <property type="term" value="P:L-glutamate catabolic process"/>
    <property type="evidence" value="ECO:0007669"/>
    <property type="project" value="InterPro"/>
</dbReference>
<dbReference type="RefSeq" id="WP_091124122.1">
    <property type="nucleotide sequence ID" value="NZ_FOLB01000008.1"/>
</dbReference>
<dbReference type="Pfam" id="PF21075">
    <property type="entry name" value="GDH_ACT1"/>
    <property type="match status" value="1"/>
</dbReference>
<dbReference type="PIRSF" id="PIRSF036761">
    <property type="entry name" value="GDH_Mll4104"/>
    <property type="match status" value="1"/>
</dbReference>
<dbReference type="EMBL" id="FOLB01000008">
    <property type="protein sequence ID" value="SFC59530.1"/>
    <property type="molecule type" value="Genomic_DNA"/>
</dbReference>
<sequence>MSTTTHQTSEQVKAELIGQAIEFARSGKGSGGPPHDQVADLLHAYYRHVAPEDLADRSDVDVYGAFAAHYRLGVDRPQGTARVQVSTPTLAETGWSASGHSVVEVVVDDMPFLVDSLTMELSRQLRDVHVVIHPAFDVVRDITGALQSMAVVPDGALEPEGEAVRESWMHVEIDRLPEGDDPATIIEDIQRVLRDVREANEDWRKMHGQVAAIVDQLRTDPPPLAADEVRQAAELLEWLGDEHFTFLGYKEYKLERRGDDEFLHAVPGTGLGILRADQEISADSGRLPDAVRAKAREKTLLVLAKANSRATVHRPAYLDYVGVKTFDANGEVDGERRFLGLLTSAAYTESLMRIPLIREKAKAVLKHSGFDPRSHAGQALMDTLETYPRDELLHTPVDELAPMAEAAMSARERRAVKMFIRRDTYGRYVSVLVYLPRDRYNTTVRERFSRILQDRLHGESVEFTVRINESTTARVYFVVRLPQDDVVPDVDTADLERRLVEASRSWRDDFIQAVITEYGEEVGTRLGRRYAHSFPEGYKEDYTPRTAAVDLGRLEAIGTDGPEASGLDLSLYEPLDASPGEARLKVYRIGDPLSLSEVLPMLGSMGVEVVDERPYELEGLDRSSVIYEFGLRYAATLPSGSHELFQDALRAVWDGFNETDGFNGLVLAAGLSWRQATVLRAYAKYMRQCNSPFAQDYIEHALRGNVDITRLLVSLFEARFDPARGGPAEEERLEKRILAALDDVASLDHDRILRSYLTHIKATLRTNYFQSDPATGGPHPYLSLKLEPSGIPDLPQPRPKYEIFVYSPRVEGVHLRFGPVARGGLRWSDRRDDFRTEVLGLVKAQMVKNTVIVPVGAKGGFFCKQLPDQGPGGENRDAWLAEGVACYRTFISGLLDITDNLVDGRTVPPPDVVRHDGDDSYLVVAADKGTATFSDIANGVAQDYGFWLGDAFASGGSVGYDHKAMGITAKGAWVSVQRHFRERGIDCQAEDFTAVGIGDMSGDVFGNGMLCSEHIRLVAAFDHRDIFLDPDPDAATSYAERRRLFELPRSSWQDYDKSLISEGGGIFPRSVKSIRLNDAIRTALGVDAGVEKMTPAELMKAILQAPVDLLWNGGIGTYVKGELETHPAVGDKANDAIRINGAQLRARCVGEGGNLGLTQAGRIEYVLRGGDAAGVSQEGGRINTDFIDNSAGVDTSDHEVNIKILLDRVVGNGDLTDKQRNALLAEMTDEVAALVLRDNYEQNLAIANAIAHAPSLLHVHEDFMRQLEKAGTLDREIEGLPSRAEVRRRLDRGVGLTPPELSVLMAWTKIVLAQELLSGGLPDDPYLDTDLKAYFPTPMRERFHDQIEAHPLRREIIVTQVVNDLVNGAGMTFWPRLAAETGASVADLTRANFVAREIFGSLPLRTELSTWDNRLDASVQTRMRIEMRTLVERASRWLVTNRRPPLDSVATVEHFAGLVQATMAQLPDLMTGRELEAFHERQARLEQRGVPEDLARRVAVLPPAYMLLGIVETAQREGLAAEEVARLHFALGERLGLPILLQKIVALPRHDKWQTMARAALRDDLHSVHTQLTAQILRDTPADESTLARIAEWEEGEAELVSRAAGTLQQICADEEADLARASVGLRVVRGLLSG</sequence>
<dbReference type="SUPFAM" id="SSF53223">
    <property type="entry name" value="Aminoacid dehydrogenase-like, N-terminal domain"/>
    <property type="match status" value="1"/>
</dbReference>
<keyword evidence="7" id="KW-1185">Reference proteome</keyword>
<proteinExistence type="predicted"/>
<dbReference type="InterPro" id="IPR007780">
    <property type="entry name" value="NAD_Glu_DH_bac"/>
</dbReference>
<dbReference type="PANTHER" id="PTHR43403:SF1">
    <property type="entry name" value="NAD-SPECIFIC GLUTAMATE DEHYDROGENASE"/>
    <property type="match status" value="1"/>
</dbReference>
<dbReference type="Pfam" id="PF05088">
    <property type="entry name" value="Bac_GDH_CD"/>
    <property type="match status" value="1"/>
</dbReference>
<dbReference type="Proteomes" id="UP000198832">
    <property type="component" value="Unassembled WGS sequence"/>
</dbReference>
<dbReference type="Pfam" id="PF21074">
    <property type="entry name" value="GDH_C"/>
    <property type="match status" value="1"/>
</dbReference>
<dbReference type="Pfam" id="PF21077">
    <property type="entry name" value="GDH_ACT3"/>
    <property type="match status" value="1"/>
</dbReference>
<evidence type="ECO:0000259" key="2">
    <source>
        <dbReference type="Pfam" id="PF21074"/>
    </source>
</evidence>
<feature type="domain" description="NAD-glutamate dehydrogenase ACT3" evidence="5">
    <location>
        <begin position="567"/>
        <end position="635"/>
    </location>
</feature>
<dbReference type="InterPro" id="IPR024727">
    <property type="entry name" value="NAD_Glu_DH_N_ACT1"/>
</dbReference>
<dbReference type="Pfam" id="PF21073">
    <property type="entry name" value="GDH_HM1"/>
    <property type="match status" value="1"/>
</dbReference>
<dbReference type="InterPro" id="IPR036291">
    <property type="entry name" value="NAD(P)-bd_dom_sf"/>
</dbReference>
<evidence type="ECO:0000259" key="4">
    <source>
        <dbReference type="Pfam" id="PF21076"/>
    </source>
</evidence>
<evidence type="ECO:0000259" key="1">
    <source>
        <dbReference type="Pfam" id="PF05088"/>
    </source>
</evidence>
<gene>
    <name evidence="6" type="ORF">SAMN04487968_108124</name>
</gene>
<feature type="domain" description="NAD-glutamate dehydrogenase N-terminal ACT1" evidence="3">
    <location>
        <begin position="42"/>
        <end position="187"/>
    </location>
</feature>
<dbReference type="InterPro" id="IPR049056">
    <property type="entry name" value="NAD_Glu_DH_HM3"/>
</dbReference>
<accession>A0A1I1KQ09</accession>
<dbReference type="SUPFAM" id="SSF51735">
    <property type="entry name" value="NAD(P)-binding Rossmann-fold domains"/>
    <property type="match status" value="1"/>
</dbReference>
<dbReference type="Pfam" id="PF21078">
    <property type="entry name" value="GDH_HM3"/>
    <property type="match status" value="1"/>
</dbReference>
<organism evidence="6 7">
    <name type="scientific">Nocardioides terrae</name>
    <dbReference type="NCBI Taxonomy" id="574651"/>
    <lineage>
        <taxon>Bacteria</taxon>
        <taxon>Bacillati</taxon>
        <taxon>Actinomycetota</taxon>
        <taxon>Actinomycetes</taxon>
        <taxon>Propionibacteriales</taxon>
        <taxon>Nocardioidaceae</taxon>
        <taxon>Nocardioides</taxon>
    </lineage>
</organism>
<dbReference type="InterPro" id="IPR049062">
    <property type="entry name" value="NAD_Glu_DH_ACT2"/>
</dbReference>
<dbReference type="GO" id="GO:0004352">
    <property type="term" value="F:glutamate dehydrogenase (NAD+) activity"/>
    <property type="evidence" value="ECO:0007669"/>
    <property type="project" value="InterPro"/>
</dbReference>
<name>A0A1I1KQ09_9ACTN</name>
<dbReference type="GO" id="GO:0004069">
    <property type="term" value="F:L-aspartate:2-oxoglutarate aminotransferase activity"/>
    <property type="evidence" value="ECO:0007669"/>
    <property type="project" value="InterPro"/>
</dbReference>
<protein>
    <submittedName>
        <fullName evidence="6">Glutamate dehydrogenase</fullName>
    </submittedName>
</protein>